<protein>
    <submittedName>
        <fullName evidence="6">Uncharacterized protein</fullName>
    </submittedName>
</protein>
<evidence type="ECO:0000313" key="6">
    <source>
        <dbReference type="EMBL" id="CAB3410483.1"/>
    </source>
</evidence>
<keyword evidence="4 5" id="KW-0472">Membrane</keyword>
<proteinExistence type="predicted"/>
<name>A0A8S1F9D9_9PELO</name>
<reference evidence="6 7" key="1">
    <citation type="submission" date="2020-04" db="EMBL/GenBank/DDBJ databases">
        <authorList>
            <person name="Laetsch R D."/>
            <person name="Stevens L."/>
            <person name="Kumar S."/>
            <person name="Blaxter L. M."/>
        </authorList>
    </citation>
    <scope>NUCLEOTIDE SEQUENCE [LARGE SCALE GENOMIC DNA]</scope>
</reference>
<evidence type="ECO:0000313" key="7">
    <source>
        <dbReference type="Proteomes" id="UP000494206"/>
    </source>
</evidence>
<evidence type="ECO:0000256" key="1">
    <source>
        <dbReference type="ARBA" id="ARBA00004127"/>
    </source>
</evidence>
<evidence type="ECO:0000256" key="4">
    <source>
        <dbReference type="ARBA" id="ARBA00023136"/>
    </source>
</evidence>
<keyword evidence="2 5" id="KW-0812">Transmembrane</keyword>
<sequence>MPCVPNPESRTPNASFNPSHAQYACCFQQIHSRTGALIIAVFHIALCSLVFTWLVHCLTTDKSPLETAAEFVLSTLCFFASIVLIVGLKLENRRILTGYILAQTVLISLLFILFLALIMGIKPGILDDPDQNGYNSLEEELMIVLEIFISLGVVAIEVWFLTVVLKSYRFVNDKYNFTGGNREDNV</sequence>
<dbReference type="PANTHER" id="PTHR12479:SF18">
    <property type="entry name" value="PROTEIN CBG16398"/>
    <property type="match status" value="1"/>
</dbReference>
<evidence type="ECO:0000256" key="5">
    <source>
        <dbReference type="SAM" id="Phobius"/>
    </source>
</evidence>
<keyword evidence="7" id="KW-1185">Reference proteome</keyword>
<feature type="transmembrane region" description="Helical" evidence="5">
    <location>
        <begin position="68"/>
        <end position="88"/>
    </location>
</feature>
<dbReference type="GO" id="GO:0012505">
    <property type="term" value="C:endomembrane system"/>
    <property type="evidence" value="ECO:0007669"/>
    <property type="project" value="UniProtKB-SubCell"/>
</dbReference>
<accession>A0A8S1F9D9</accession>
<dbReference type="EMBL" id="CADEPM010000010">
    <property type="protein sequence ID" value="CAB3410483.1"/>
    <property type="molecule type" value="Genomic_DNA"/>
</dbReference>
<gene>
    <name evidence="6" type="ORF">CBOVIS_LOCUS12004</name>
</gene>
<organism evidence="6 7">
    <name type="scientific">Caenorhabditis bovis</name>
    <dbReference type="NCBI Taxonomy" id="2654633"/>
    <lineage>
        <taxon>Eukaryota</taxon>
        <taxon>Metazoa</taxon>
        <taxon>Ecdysozoa</taxon>
        <taxon>Nematoda</taxon>
        <taxon>Chromadorea</taxon>
        <taxon>Rhabditida</taxon>
        <taxon>Rhabditina</taxon>
        <taxon>Rhabditomorpha</taxon>
        <taxon>Rhabditoidea</taxon>
        <taxon>Rhabditidae</taxon>
        <taxon>Peloderinae</taxon>
        <taxon>Caenorhabditis</taxon>
    </lineage>
</organism>
<feature type="transmembrane region" description="Helical" evidence="5">
    <location>
        <begin position="141"/>
        <end position="165"/>
    </location>
</feature>
<dbReference type="PANTHER" id="PTHR12479">
    <property type="entry name" value="LYSOSOMAL-ASSOCIATED TRANSMEMBRANE PROTEIN"/>
    <property type="match status" value="1"/>
</dbReference>
<feature type="transmembrane region" description="Helical" evidence="5">
    <location>
        <begin position="36"/>
        <end position="56"/>
    </location>
</feature>
<dbReference type="Proteomes" id="UP000494206">
    <property type="component" value="Unassembled WGS sequence"/>
</dbReference>
<dbReference type="OrthoDB" id="5839639at2759"/>
<evidence type="ECO:0000256" key="2">
    <source>
        <dbReference type="ARBA" id="ARBA00022692"/>
    </source>
</evidence>
<dbReference type="InterPro" id="IPR051115">
    <property type="entry name" value="LAPTM_transporter"/>
</dbReference>
<comment type="subcellular location">
    <subcellularLocation>
        <location evidence="1">Endomembrane system</location>
        <topology evidence="1">Multi-pass membrane protein</topology>
    </subcellularLocation>
</comment>
<evidence type="ECO:0000256" key="3">
    <source>
        <dbReference type="ARBA" id="ARBA00022989"/>
    </source>
</evidence>
<comment type="caution">
    <text evidence="6">The sequence shown here is derived from an EMBL/GenBank/DDBJ whole genome shotgun (WGS) entry which is preliminary data.</text>
</comment>
<feature type="transmembrane region" description="Helical" evidence="5">
    <location>
        <begin position="100"/>
        <end position="121"/>
    </location>
</feature>
<keyword evidence="3 5" id="KW-1133">Transmembrane helix</keyword>
<dbReference type="GO" id="GO:0005765">
    <property type="term" value="C:lysosomal membrane"/>
    <property type="evidence" value="ECO:0007669"/>
    <property type="project" value="TreeGrafter"/>
</dbReference>
<dbReference type="AlphaFoldDB" id="A0A8S1F9D9"/>